<dbReference type="InterPro" id="IPR000627">
    <property type="entry name" value="Intradiol_dOase_C"/>
</dbReference>
<sequence>MPLSGREQSHAIPIRRSLLQGWLAASATGISGISVGMFAPILRAQPIKRDITPSCGTDDEPTRSSTEGPFYSKQPPEKSDFRADADGDPVTLIGFVLTRDCQPVSGAIVDLWHANRDGEYDNRGFLLRGYQKTDAKGRYFFETIRPAEYGSRTPHYHVKLRNGDDRVLTTQLYFPGEARNERDFLFNPALLMDVQKASDGDIARFDFILS</sequence>
<evidence type="ECO:0000259" key="6">
    <source>
        <dbReference type="Pfam" id="PF00775"/>
    </source>
</evidence>
<feature type="transmembrane region" description="Helical" evidence="5">
    <location>
        <begin position="21"/>
        <end position="42"/>
    </location>
</feature>
<name>A0ABR4TNG3_9PROT</name>
<comment type="similarity">
    <text evidence="1">Belongs to the intradiol ring-cleavage dioxygenase family.</text>
</comment>
<dbReference type="SUPFAM" id="SSF49482">
    <property type="entry name" value="Aromatic compound dioxygenase"/>
    <property type="match status" value="1"/>
</dbReference>
<protein>
    <recommendedName>
        <fullName evidence="6">Intradiol ring-cleavage dioxygenases domain-containing protein</fullName>
    </recommendedName>
</protein>
<dbReference type="PANTHER" id="PTHR33711:SF11">
    <property type="entry name" value="DIOXYGENASE"/>
    <property type="match status" value="1"/>
</dbReference>
<dbReference type="CDD" id="cd00421">
    <property type="entry name" value="intradiol_dioxygenase"/>
    <property type="match status" value="1"/>
</dbReference>
<evidence type="ECO:0000313" key="8">
    <source>
        <dbReference type="Proteomes" id="UP000027463"/>
    </source>
</evidence>
<dbReference type="RefSeq" id="WP_051682251.1">
    <property type="nucleotide sequence ID" value="NZ_AUNC01000018.1"/>
</dbReference>
<dbReference type="InterPro" id="IPR015889">
    <property type="entry name" value="Intradiol_dOase_core"/>
</dbReference>
<organism evidence="7 8">
    <name type="scientific">Thalassospira permensis NBRC 106175</name>
    <dbReference type="NCBI Taxonomy" id="1353532"/>
    <lineage>
        <taxon>Bacteria</taxon>
        <taxon>Pseudomonadati</taxon>
        <taxon>Pseudomonadota</taxon>
        <taxon>Alphaproteobacteria</taxon>
        <taxon>Rhodospirillales</taxon>
        <taxon>Thalassospiraceae</taxon>
        <taxon>Thalassospira</taxon>
    </lineage>
</organism>
<evidence type="ECO:0000313" key="7">
    <source>
        <dbReference type="EMBL" id="KEO56925.1"/>
    </source>
</evidence>
<accession>A0ABR4TNG3</accession>
<feature type="domain" description="Intradiol ring-cleavage dioxygenases" evidence="6">
    <location>
        <begin position="67"/>
        <end position="184"/>
    </location>
</feature>
<dbReference type="Gene3D" id="2.60.130.10">
    <property type="entry name" value="Aromatic compound dioxygenase"/>
    <property type="match status" value="1"/>
</dbReference>
<feature type="compositionally biased region" description="Basic and acidic residues" evidence="4">
    <location>
        <begin position="75"/>
        <end position="84"/>
    </location>
</feature>
<keyword evidence="2" id="KW-0223">Dioxygenase</keyword>
<feature type="region of interest" description="Disordered" evidence="4">
    <location>
        <begin position="50"/>
        <end position="84"/>
    </location>
</feature>
<keyword evidence="5" id="KW-0812">Transmembrane</keyword>
<keyword evidence="5" id="KW-1133">Transmembrane helix</keyword>
<keyword evidence="8" id="KW-1185">Reference proteome</keyword>
<evidence type="ECO:0000256" key="2">
    <source>
        <dbReference type="ARBA" id="ARBA00022964"/>
    </source>
</evidence>
<keyword evidence="5" id="KW-0472">Membrane</keyword>
<dbReference type="PANTHER" id="PTHR33711">
    <property type="entry name" value="DIOXYGENASE, PUTATIVE (AFU_ORTHOLOGUE AFUA_2G02910)-RELATED"/>
    <property type="match status" value="1"/>
</dbReference>
<evidence type="ECO:0000256" key="4">
    <source>
        <dbReference type="SAM" id="MobiDB-lite"/>
    </source>
</evidence>
<reference evidence="7 8" key="1">
    <citation type="submission" date="2013-07" db="EMBL/GenBank/DDBJ databases">
        <title>Thalassospira permensis NBRC 106175 Genome Sequencing.</title>
        <authorList>
            <person name="Lai Q."/>
            <person name="Shao Z."/>
        </authorList>
    </citation>
    <scope>NUCLEOTIDE SEQUENCE [LARGE SCALE GENOMIC DNA]</scope>
    <source>
        <strain evidence="7 8">NBRC 106175</strain>
    </source>
</reference>
<dbReference type="Proteomes" id="UP000027463">
    <property type="component" value="Unassembled WGS sequence"/>
</dbReference>
<evidence type="ECO:0000256" key="3">
    <source>
        <dbReference type="ARBA" id="ARBA00023002"/>
    </source>
</evidence>
<evidence type="ECO:0000256" key="5">
    <source>
        <dbReference type="SAM" id="Phobius"/>
    </source>
</evidence>
<keyword evidence="3" id="KW-0560">Oxidoreductase</keyword>
<gene>
    <name evidence="7" type="ORF">SMB34_18150</name>
</gene>
<proteinExistence type="inferred from homology"/>
<dbReference type="InterPro" id="IPR050770">
    <property type="entry name" value="Intradiol_RC_Dioxygenase"/>
</dbReference>
<dbReference type="EMBL" id="AUNC01000018">
    <property type="protein sequence ID" value="KEO56925.1"/>
    <property type="molecule type" value="Genomic_DNA"/>
</dbReference>
<comment type="caution">
    <text evidence="7">The sequence shown here is derived from an EMBL/GenBank/DDBJ whole genome shotgun (WGS) entry which is preliminary data.</text>
</comment>
<evidence type="ECO:0000256" key="1">
    <source>
        <dbReference type="ARBA" id="ARBA00007825"/>
    </source>
</evidence>
<dbReference type="Pfam" id="PF00775">
    <property type="entry name" value="Dioxygenase_C"/>
    <property type="match status" value="1"/>
</dbReference>